<evidence type="ECO:0000256" key="1">
    <source>
        <dbReference type="ARBA" id="ARBA00012261"/>
    </source>
</evidence>
<reference evidence="3 4" key="1">
    <citation type="journal article" date="2016" name="Nat. Commun.">
        <title>Thousands of microbial genomes shed light on interconnected biogeochemical processes in an aquifer system.</title>
        <authorList>
            <person name="Anantharaman K."/>
            <person name="Brown C.T."/>
            <person name="Hug L.A."/>
            <person name="Sharon I."/>
            <person name="Castelle C.J."/>
            <person name="Probst A.J."/>
            <person name="Thomas B.C."/>
            <person name="Singh A."/>
            <person name="Wilkins M.J."/>
            <person name="Karaoz U."/>
            <person name="Brodie E.L."/>
            <person name="Williams K.H."/>
            <person name="Hubbard S.S."/>
            <person name="Banfield J.F."/>
        </authorList>
    </citation>
    <scope>NUCLEOTIDE SEQUENCE [LARGE SCALE GENOMIC DNA]</scope>
</reference>
<evidence type="ECO:0000313" key="3">
    <source>
        <dbReference type="EMBL" id="OGG61070.1"/>
    </source>
</evidence>
<dbReference type="EMBL" id="MFLE01000026">
    <property type="protein sequence ID" value="OGG61070.1"/>
    <property type="molecule type" value="Genomic_DNA"/>
</dbReference>
<dbReference type="CDD" id="cd08646">
    <property type="entry name" value="FMT_core_Met-tRNA-FMT_N"/>
    <property type="match status" value="1"/>
</dbReference>
<dbReference type="InterPro" id="IPR002376">
    <property type="entry name" value="Formyl_transf_N"/>
</dbReference>
<dbReference type="SUPFAM" id="SSF53328">
    <property type="entry name" value="Formyltransferase"/>
    <property type="match status" value="1"/>
</dbReference>
<dbReference type="InterPro" id="IPR041711">
    <property type="entry name" value="Met-tRNA-FMT_N"/>
</dbReference>
<dbReference type="EC" id="2.1.2.9" evidence="1"/>
<dbReference type="PANTHER" id="PTHR11138:SF5">
    <property type="entry name" value="METHIONYL-TRNA FORMYLTRANSFERASE, MITOCHONDRIAL"/>
    <property type="match status" value="1"/>
</dbReference>
<feature type="domain" description="Formyl transferase N-terminal" evidence="2">
    <location>
        <begin position="3"/>
        <end position="180"/>
    </location>
</feature>
<dbReference type="AlphaFoldDB" id="A0A1F6DIB5"/>
<sequence length="226" mass="24903">MQKFIFLGTPHVAEETLRALLAAGFLPSLVVTNPDRPAGRGRVMTPSPVRVLAEANGIPVYMPEMLDDEAFAHLASVEAEYAICVAYGKIIPERVIKLYPKGILNIHYSLLPKYRGATPTEAALLAGDAETGVTIQKMVYELDAGDVIAQEKIAIEPTWTVRELRPKLIELGARMLVTVLPKYLAGEITPQPQDRTLASRCGKFAKTDGELILSTENATDNWRKYR</sequence>
<dbReference type="InterPro" id="IPR036477">
    <property type="entry name" value="Formyl_transf_N_sf"/>
</dbReference>
<organism evidence="3 4">
    <name type="scientific">Candidatus Kaiserbacteria bacterium RIFCSPHIGHO2_02_FULL_49_34</name>
    <dbReference type="NCBI Taxonomy" id="1798491"/>
    <lineage>
        <taxon>Bacteria</taxon>
        <taxon>Candidatus Kaiseribacteriota</taxon>
    </lineage>
</organism>
<feature type="non-terminal residue" evidence="3">
    <location>
        <position position="226"/>
    </location>
</feature>
<evidence type="ECO:0000313" key="4">
    <source>
        <dbReference type="Proteomes" id="UP000176511"/>
    </source>
</evidence>
<dbReference type="STRING" id="1798491.A3C87_02105"/>
<dbReference type="Pfam" id="PF00551">
    <property type="entry name" value="Formyl_trans_N"/>
    <property type="match status" value="1"/>
</dbReference>
<protein>
    <recommendedName>
        <fullName evidence="1">methionyl-tRNA formyltransferase</fullName>
        <ecNumber evidence="1">2.1.2.9</ecNumber>
    </recommendedName>
</protein>
<dbReference type="Gene3D" id="3.40.50.12230">
    <property type="match status" value="1"/>
</dbReference>
<gene>
    <name evidence="3" type="ORF">A3C87_02105</name>
</gene>
<evidence type="ECO:0000259" key="2">
    <source>
        <dbReference type="Pfam" id="PF00551"/>
    </source>
</evidence>
<name>A0A1F6DIB5_9BACT</name>
<proteinExistence type="predicted"/>
<dbReference type="PANTHER" id="PTHR11138">
    <property type="entry name" value="METHIONYL-TRNA FORMYLTRANSFERASE"/>
    <property type="match status" value="1"/>
</dbReference>
<dbReference type="GO" id="GO:0004479">
    <property type="term" value="F:methionyl-tRNA formyltransferase activity"/>
    <property type="evidence" value="ECO:0007669"/>
    <property type="project" value="UniProtKB-EC"/>
</dbReference>
<dbReference type="GO" id="GO:0005829">
    <property type="term" value="C:cytosol"/>
    <property type="evidence" value="ECO:0007669"/>
    <property type="project" value="TreeGrafter"/>
</dbReference>
<dbReference type="Proteomes" id="UP000176511">
    <property type="component" value="Unassembled WGS sequence"/>
</dbReference>
<accession>A0A1F6DIB5</accession>
<comment type="caution">
    <text evidence="3">The sequence shown here is derived from an EMBL/GenBank/DDBJ whole genome shotgun (WGS) entry which is preliminary data.</text>
</comment>